<comment type="caution">
    <text evidence="2">The sequence shown here is derived from an EMBL/GenBank/DDBJ whole genome shotgun (WGS) entry which is preliminary data.</text>
</comment>
<proteinExistence type="predicted"/>
<gene>
    <name evidence="2" type="ORF">PLEPLA_LOCUS44636</name>
</gene>
<evidence type="ECO:0000313" key="3">
    <source>
        <dbReference type="Proteomes" id="UP001153269"/>
    </source>
</evidence>
<reference evidence="2" key="1">
    <citation type="submission" date="2020-03" db="EMBL/GenBank/DDBJ databases">
        <authorList>
            <person name="Weist P."/>
        </authorList>
    </citation>
    <scope>NUCLEOTIDE SEQUENCE</scope>
</reference>
<feature type="compositionally biased region" description="Polar residues" evidence="1">
    <location>
        <begin position="86"/>
        <end position="101"/>
    </location>
</feature>
<feature type="region of interest" description="Disordered" evidence="1">
    <location>
        <begin position="86"/>
        <end position="115"/>
    </location>
</feature>
<dbReference type="Proteomes" id="UP001153269">
    <property type="component" value="Unassembled WGS sequence"/>
</dbReference>
<evidence type="ECO:0000313" key="2">
    <source>
        <dbReference type="EMBL" id="CAB1456841.1"/>
    </source>
</evidence>
<dbReference type="AlphaFoldDB" id="A0A9N7ZAJ7"/>
<accession>A0A9N7ZAJ7</accession>
<protein>
    <submittedName>
        <fullName evidence="2">Uncharacterized protein</fullName>
    </submittedName>
</protein>
<sequence length="115" mass="12080">MGGFGVEWSSSNQKVQVGYTTLQSDAGLQMPLSEPCDTTPGSGMDEIPNNYKCERCVVISKREVCNKAVPGQDGVRDAAAFTSQLGQQWTRPTGNTGSTNCGYAGAQGSLGDAVR</sequence>
<evidence type="ECO:0000256" key="1">
    <source>
        <dbReference type="SAM" id="MobiDB-lite"/>
    </source>
</evidence>
<name>A0A9N7ZAJ7_PLEPL</name>
<keyword evidence="3" id="KW-1185">Reference proteome</keyword>
<organism evidence="2 3">
    <name type="scientific">Pleuronectes platessa</name>
    <name type="common">European plaice</name>
    <dbReference type="NCBI Taxonomy" id="8262"/>
    <lineage>
        <taxon>Eukaryota</taxon>
        <taxon>Metazoa</taxon>
        <taxon>Chordata</taxon>
        <taxon>Craniata</taxon>
        <taxon>Vertebrata</taxon>
        <taxon>Euteleostomi</taxon>
        <taxon>Actinopterygii</taxon>
        <taxon>Neopterygii</taxon>
        <taxon>Teleostei</taxon>
        <taxon>Neoteleostei</taxon>
        <taxon>Acanthomorphata</taxon>
        <taxon>Carangaria</taxon>
        <taxon>Pleuronectiformes</taxon>
        <taxon>Pleuronectoidei</taxon>
        <taxon>Pleuronectidae</taxon>
        <taxon>Pleuronectes</taxon>
    </lineage>
</organism>
<dbReference type="EMBL" id="CADEAL010004314">
    <property type="protein sequence ID" value="CAB1456841.1"/>
    <property type="molecule type" value="Genomic_DNA"/>
</dbReference>